<keyword evidence="1" id="KW-0812">Transmembrane</keyword>
<dbReference type="AlphaFoldDB" id="A0A6A3I2D3"/>
<keyword evidence="1" id="KW-0472">Membrane</keyword>
<gene>
    <name evidence="2" type="ORF">PR001_g25227</name>
</gene>
<evidence type="ECO:0000256" key="1">
    <source>
        <dbReference type="SAM" id="Phobius"/>
    </source>
</evidence>
<sequence>MESSNSSRTNADSDTCAYYGLEPGETCFKQRSCYDCLNVPVANDPEGCVLSQFGYCESMVFYDYSLDYRVTTGPNADSGSPHNFSGGLYHQYPSVNSTYCEATDPACLECNTVAVNYSMQNNYLAMTTKFCVGASGCVCVLSCDPLVWKLRTVSLCDDSDSASASQSSASSSSWSPYTTSPSIIVNRASSSSFRYLYWLLGIPAFIVLLVSHYCIRLKFIEIRRRRLLQIPRRSPRDRLRLSAWRELHEQLIDKEKAPVASVACHIAPITSVQEERPL</sequence>
<reference evidence="2 3" key="1">
    <citation type="submission" date="2018-09" db="EMBL/GenBank/DDBJ databases">
        <title>Genomic investigation of the strawberry pathogen Phytophthora fragariae indicates pathogenicity is determined by transcriptional variation in three key races.</title>
        <authorList>
            <person name="Adams T.M."/>
            <person name="Armitage A.D."/>
            <person name="Sobczyk M.K."/>
            <person name="Bates H.J."/>
            <person name="Dunwell J.M."/>
            <person name="Nellist C.F."/>
            <person name="Harrison R.J."/>
        </authorList>
    </citation>
    <scope>NUCLEOTIDE SEQUENCE [LARGE SCALE GENOMIC DNA]</scope>
    <source>
        <strain evidence="2 3">SCRP249</strain>
    </source>
</reference>
<protein>
    <submittedName>
        <fullName evidence="2">Uncharacterized protein</fullName>
    </submittedName>
</protein>
<accession>A0A6A3I2D3</accession>
<name>A0A6A3I2D3_9STRA</name>
<evidence type="ECO:0000313" key="3">
    <source>
        <dbReference type="Proteomes" id="UP000429607"/>
    </source>
</evidence>
<organism evidence="2 3">
    <name type="scientific">Phytophthora rubi</name>
    <dbReference type="NCBI Taxonomy" id="129364"/>
    <lineage>
        <taxon>Eukaryota</taxon>
        <taxon>Sar</taxon>
        <taxon>Stramenopiles</taxon>
        <taxon>Oomycota</taxon>
        <taxon>Peronosporomycetes</taxon>
        <taxon>Peronosporales</taxon>
        <taxon>Peronosporaceae</taxon>
        <taxon>Phytophthora</taxon>
    </lineage>
</organism>
<feature type="transmembrane region" description="Helical" evidence="1">
    <location>
        <begin position="195"/>
        <end position="215"/>
    </location>
</feature>
<comment type="caution">
    <text evidence="2">The sequence shown here is derived from an EMBL/GenBank/DDBJ whole genome shotgun (WGS) entry which is preliminary data.</text>
</comment>
<proteinExistence type="predicted"/>
<keyword evidence="1" id="KW-1133">Transmembrane helix</keyword>
<dbReference type="Proteomes" id="UP000429607">
    <property type="component" value="Unassembled WGS sequence"/>
</dbReference>
<dbReference type="EMBL" id="QXFV01003402">
    <property type="protein sequence ID" value="KAE8977079.1"/>
    <property type="molecule type" value="Genomic_DNA"/>
</dbReference>
<evidence type="ECO:0000313" key="2">
    <source>
        <dbReference type="EMBL" id="KAE8977079.1"/>
    </source>
</evidence>